<keyword evidence="1" id="KW-0472">Membrane</keyword>
<evidence type="ECO:0000313" key="2">
    <source>
        <dbReference type="EMBL" id="MET4570011.1"/>
    </source>
</evidence>
<keyword evidence="3" id="KW-1185">Reference proteome</keyword>
<reference evidence="2 3" key="1">
    <citation type="submission" date="2024-06" db="EMBL/GenBank/DDBJ databases">
        <title>Sorghum-associated microbial communities from plants grown in Nebraska, USA.</title>
        <authorList>
            <person name="Schachtman D."/>
        </authorList>
    </citation>
    <scope>NUCLEOTIDE SEQUENCE [LARGE SCALE GENOMIC DNA]</scope>
    <source>
        <strain evidence="2 3">1757</strain>
    </source>
</reference>
<sequence>MGVALNFLRPVFPRFSGCFWNKGMEMPQGLWIAVASGVLGAGLTQCLVWIREALTSRRSRHYSALRLALMCEHYALDCASDVELRTDHHEEGNSILPAGMKLPPLPDFPKDIEFRSLPAALVEPVFSLAAEVRFSESSLSYISQHLDGEELVDEYLAVVAKRGIQAWELGKTIRKGAGLSEAVLNLGDWDFIAVMKQYSPD</sequence>
<keyword evidence="1" id="KW-0812">Transmembrane</keyword>
<accession>A0ABV2PY99</accession>
<comment type="caution">
    <text evidence="2">The sequence shown here is derived from an EMBL/GenBank/DDBJ whole genome shotgun (WGS) entry which is preliminary data.</text>
</comment>
<feature type="transmembrane region" description="Helical" evidence="1">
    <location>
        <begin position="30"/>
        <end position="50"/>
    </location>
</feature>
<dbReference type="EMBL" id="JBEPSD010000002">
    <property type="protein sequence ID" value="MET4570011.1"/>
    <property type="molecule type" value="Genomic_DNA"/>
</dbReference>
<name>A0ABV2PY99_9GAMM</name>
<proteinExistence type="predicted"/>
<protein>
    <submittedName>
        <fullName evidence="2">Uncharacterized protein</fullName>
    </submittedName>
</protein>
<gene>
    <name evidence="2" type="ORF">ABIE04_002372</name>
</gene>
<organism evidence="2 3">
    <name type="scientific">Rhodanobacter soli</name>
    <dbReference type="NCBI Taxonomy" id="590609"/>
    <lineage>
        <taxon>Bacteria</taxon>
        <taxon>Pseudomonadati</taxon>
        <taxon>Pseudomonadota</taxon>
        <taxon>Gammaproteobacteria</taxon>
        <taxon>Lysobacterales</taxon>
        <taxon>Rhodanobacteraceae</taxon>
        <taxon>Rhodanobacter</taxon>
    </lineage>
</organism>
<evidence type="ECO:0000313" key="3">
    <source>
        <dbReference type="Proteomes" id="UP001549251"/>
    </source>
</evidence>
<evidence type="ECO:0000256" key="1">
    <source>
        <dbReference type="SAM" id="Phobius"/>
    </source>
</evidence>
<keyword evidence="1" id="KW-1133">Transmembrane helix</keyword>
<dbReference type="RefSeq" id="WP_354550282.1">
    <property type="nucleotide sequence ID" value="NZ_JBEPSD010000002.1"/>
</dbReference>
<dbReference type="Proteomes" id="UP001549251">
    <property type="component" value="Unassembled WGS sequence"/>
</dbReference>